<gene>
    <name evidence="2" type="ORF">ISP19_01255</name>
</gene>
<keyword evidence="3" id="KW-1185">Reference proteome</keyword>
<comment type="similarity">
    <text evidence="1">Belongs to the UDP-glucose/GDP-mannose dehydrogenase family.</text>
</comment>
<name>A0ABS2JYC2_9GAMM</name>
<sequence>MTSLQDTKIAVVGFRYMALPLVVAFGKRYDMIGLGVNVARIEALCAESDDTQEVSNSELRAASHLRYASMPDEIRERRVDMVTIQAPIDAAKRADLSPLVRSNETLGKAPTAGYQMKVSVEESMASFVRWHRDYYGV</sequence>
<protein>
    <submittedName>
        <fullName evidence="2">Uncharacterized protein</fullName>
    </submittedName>
</protein>
<dbReference type="InterPro" id="IPR036291">
    <property type="entry name" value="NAD(P)-bd_dom_sf"/>
</dbReference>
<evidence type="ECO:0000256" key="1">
    <source>
        <dbReference type="ARBA" id="ARBA00006601"/>
    </source>
</evidence>
<dbReference type="InterPro" id="IPR028359">
    <property type="entry name" value="UDP_ManNAc/GlcNAc_DH"/>
</dbReference>
<dbReference type="SUPFAM" id="SSF51735">
    <property type="entry name" value="NAD(P)-binding Rossmann-fold domains"/>
    <property type="match status" value="1"/>
</dbReference>
<dbReference type="Gene3D" id="3.40.50.720">
    <property type="entry name" value="NAD(P)-binding Rossmann-like Domain"/>
    <property type="match status" value="1"/>
</dbReference>
<dbReference type="PANTHER" id="PTHR43491">
    <property type="entry name" value="UDP-N-ACETYL-D-MANNOSAMINE DEHYDROGENASE"/>
    <property type="match status" value="1"/>
</dbReference>
<dbReference type="PANTHER" id="PTHR43491:SF2">
    <property type="entry name" value="UDP-N-ACETYL-D-MANNOSAMINE DEHYDROGENASE"/>
    <property type="match status" value="1"/>
</dbReference>
<dbReference type="RefSeq" id="WP_204678780.1">
    <property type="nucleotide sequence ID" value="NZ_BSNR01000009.1"/>
</dbReference>
<proteinExistence type="inferred from homology"/>
<evidence type="ECO:0000313" key="3">
    <source>
        <dbReference type="Proteomes" id="UP001430149"/>
    </source>
</evidence>
<dbReference type="EMBL" id="JADIKE010000019">
    <property type="protein sequence ID" value="MBM7123993.1"/>
    <property type="molecule type" value="Genomic_DNA"/>
</dbReference>
<reference evidence="2" key="1">
    <citation type="submission" date="2020-10" db="EMBL/GenBank/DDBJ databases">
        <title>Phylogeny of dyella-like bacteria.</title>
        <authorList>
            <person name="Fu J."/>
        </authorList>
    </citation>
    <scope>NUCLEOTIDE SEQUENCE</scope>
    <source>
        <strain evidence="2">DHOC52</strain>
    </source>
</reference>
<comment type="caution">
    <text evidence="2">The sequence shown here is derived from an EMBL/GenBank/DDBJ whole genome shotgun (WGS) entry which is preliminary data.</text>
</comment>
<dbReference type="Proteomes" id="UP001430149">
    <property type="component" value="Unassembled WGS sequence"/>
</dbReference>
<accession>A0ABS2JYC2</accession>
<evidence type="ECO:0000313" key="2">
    <source>
        <dbReference type="EMBL" id="MBM7123993.1"/>
    </source>
</evidence>
<organism evidence="2 3">
    <name type="scientific">Dyella flava</name>
    <dbReference type="NCBI Taxonomy" id="1920170"/>
    <lineage>
        <taxon>Bacteria</taxon>
        <taxon>Pseudomonadati</taxon>
        <taxon>Pseudomonadota</taxon>
        <taxon>Gammaproteobacteria</taxon>
        <taxon>Lysobacterales</taxon>
        <taxon>Rhodanobacteraceae</taxon>
        <taxon>Dyella</taxon>
    </lineage>
</organism>